<evidence type="ECO:0000256" key="5">
    <source>
        <dbReference type="ARBA" id="ARBA00022741"/>
    </source>
</evidence>
<evidence type="ECO:0000256" key="1">
    <source>
        <dbReference type="ARBA" id="ARBA00000085"/>
    </source>
</evidence>
<evidence type="ECO:0000256" key="8">
    <source>
        <dbReference type="ARBA" id="ARBA00023012"/>
    </source>
</evidence>
<gene>
    <name evidence="14" type="ORF">Cabys_499</name>
    <name evidence="15" type="ORF">Calab_1764</name>
</gene>
<dbReference type="STRING" id="880073.Cabys_499"/>
<feature type="domain" description="Response regulatory" evidence="11">
    <location>
        <begin position="626"/>
        <end position="742"/>
    </location>
</feature>
<feature type="domain" description="PAS" evidence="12">
    <location>
        <begin position="125"/>
        <end position="195"/>
    </location>
</feature>
<dbReference type="InterPro" id="IPR013767">
    <property type="entry name" value="PAS_fold"/>
</dbReference>
<evidence type="ECO:0000259" key="11">
    <source>
        <dbReference type="PROSITE" id="PS50110"/>
    </source>
</evidence>
<dbReference type="EC" id="2.7.13.3" evidence="2"/>
<dbReference type="Gene3D" id="3.30.565.10">
    <property type="entry name" value="Histidine kinase-like ATPase, C-terminal domain"/>
    <property type="match status" value="1"/>
</dbReference>
<dbReference type="SUPFAM" id="SSF47384">
    <property type="entry name" value="Homodimeric domain of signal transducing histidine kinase"/>
    <property type="match status" value="1"/>
</dbReference>
<dbReference type="InterPro" id="IPR004358">
    <property type="entry name" value="Sig_transdc_His_kin-like_C"/>
</dbReference>
<keyword evidence="4" id="KW-0808">Transferase</keyword>
<dbReference type="InterPro" id="IPR001789">
    <property type="entry name" value="Sig_transdc_resp-reg_receiver"/>
</dbReference>
<keyword evidence="5" id="KW-0547">Nucleotide-binding</keyword>
<dbReference type="SMART" id="SM00091">
    <property type="entry name" value="PAS"/>
    <property type="match status" value="2"/>
</dbReference>
<dbReference type="Pfam" id="PF00072">
    <property type="entry name" value="Response_reg"/>
    <property type="match status" value="1"/>
</dbReference>
<dbReference type="AlphaFoldDB" id="H1XSG8"/>
<evidence type="ECO:0000256" key="4">
    <source>
        <dbReference type="ARBA" id="ARBA00022679"/>
    </source>
</evidence>
<dbReference type="SUPFAM" id="SSF55785">
    <property type="entry name" value="PYP-like sensor domain (PAS domain)"/>
    <property type="match status" value="2"/>
</dbReference>
<keyword evidence="16" id="KW-1185">Reference proteome</keyword>
<organism evidence="15 16">
    <name type="scientific">Caldithrix abyssi DSM 13497</name>
    <dbReference type="NCBI Taxonomy" id="880073"/>
    <lineage>
        <taxon>Bacteria</taxon>
        <taxon>Pseudomonadati</taxon>
        <taxon>Calditrichota</taxon>
        <taxon>Calditrichia</taxon>
        <taxon>Calditrichales</taxon>
        <taxon>Calditrichaceae</taxon>
        <taxon>Caldithrix</taxon>
    </lineage>
</organism>
<feature type="domain" description="Histidine kinase" evidence="10">
    <location>
        <begin position="383"/>
        <end position="606"/>
    </location>
</feature>
<keyword evidence="3 9" id="KW-0597">Phosphoprotein</keyword>
<feature type="modified residue" description="4-aspartylphosphate" evidence="9">
    <location>
        <position position="677"/>
    </location>
</feature>
<dbReference type="Pfam" id="PF02518">
    <property type="entry name" value="HATPase_c"/>
    <property type="match status" value="1"/>
</dbReference>
<keyword evidence="6 15" id="KW-0418">Kinase</keyword>
<keyword evidence="7" id="KW-0067">ATP-binding</keyword>
<dbReference type="InterPro" id="IPR036890">
    <property type="entry name" value="HATPase_C_sf"/>
</dbReference>
<dbReference type="EMBL" id="CM001402">
    <property type="protein sequence ID" value="EHO41380.1"/>
    <property type="molecule type" value="Genomic_DNA"/>
</dbReference>
<dbReference type="PROSITE" id="PS50110">
    <property type="entry name" value="RESPONSE_REGULATORY"/>
    <property type="match status" value="1"/>
</dbReference>
<dbReference type="SMART" id="SM00448">
    <property type="entry name" value="REC"/>
    <property type="match status" value="1"/>
</dbReference>
<evidence type="ECO:0000259" key="13">
    <source>
        <dbReference type="PROSITE" id="PS50113"/>
    </source>
</evidence>
<dbReference type="PANTHER" id="PTHR43065">
    <property type="entry name" value="SENSOR HISTIDINE KINASE"/>
    <property type="match status" value="1"/>
</dbReference>
<dbReference type="SMART" id="SM00086">
    <property type="entry name" value="PAC"/>
    <property type="match status" value="2"/>
</dbReference>
<evidence type="ECO:0000256" key="3">
    <source>
        <dbReference type="ARBA" id="ARBA00022553"/>
    </source>
</evidence>
<sequence length="748" mass="83123">MKVSRPLIAVGFGNPIDRKLVTDYLSSLGYDIVELIEKNIARADLFLLDVPSARRHGHAVLTQKKKSGIFLPAVVVLGKRDAADPWLEAGFDDVLRMPLSRSELRANLQILLRLRQRTLHLKQKGEIKYRAIFEATGTATLLVDEDTTILMANRQCLRLTGYAPQELIGTRGIDYIAPEDRDLVLSYHKARLEDPAKPPEQYEARLINKNGKVIHTLLSVSMMPGGKQSIVSMIDITAQKEAEAAHERLSAAIHHAAGAVIITDTEGNIEYVNPAFERVTGYSRNEALGKNPRILKSGQHDASFYKNLWETITSGRTWYGKFINRRKDGSLFIEEASISPIFDASGKITHYVAVKRDVTREEELEQQLLQAQKMEAIGRLAGGVAHDFNNMLSVILGYSDIILRQLRPEDPLTDKVKQIVEAGKRSAALTRQLLAFSRQQTLQPKALDLNVLIRNLEKMLGRLIGEDIDLKLELADDLYRVMADPGQMEQVIMNLVVNARDAMPGGGKITIETSNVELDELYARNHMGVKPGKYVMLAISDTGHGMDKDTLSKIFDPFFTTKEKGKGTGLGLSTVYGIVKQSGGNILVYSEPEKGTTFKIYLPETKAQPQEEKEKAAPIESSAGEHILVVEDEEALRNLAGEILKRLGYRVTVAANGGEALLLIEKKGLKPDLLITDVIMPNMSGKELVEILRENHPHLKVLYMSGYTDNAIVHHGVLDAGVHFIQKPFTINDFASKVQQVLQNKKPS</sequence>
<dbReference type="GO" id="GO:0005524">
    <property type="term" value="F:ATP binding"/>
    <property type="evidence" value="ECO:0007669"/>
    <property type="project" value="UniProtKB-KW"/>
</dbReference>
<evidence type="ECO:0000259" key="10">
    <source>
        <dbReference type="PROSITE" id="PS50109"/>
    </source>
</evidence>
<dbReference type="PROSITE" id="PS50113">
    <property type="entry name" value="PAC"/>
    <property type="match status" value="1"/>
</dbReference>
<dbReference type="GO" id="GO:0006355">
    <property type="term" value="P:regulation of DNA-templated transcription"/>
    <property type="evidence" value="ECO:0007669"/>
    <property type="project" value="InterPro"/>
</dbReference>
<dbReference type="PaxDb" id="880073-Calab_1764"/>
<dbReference type="CDD" id="cd00130">
    <property type="entry name" value="PAS"/>
    <property type="match status" value="2"/>
</dbReference>
<evidence type="ECO:0000313" key="15">
    <source>
        <dbReference type="EMBL" id="EHO41380.1"/>
    </source>
</evidence>
<evidence type="ECO:0000313" key="16">
    <source>
        <dbReference type="Proteomes" id="UP000004671"/>
    </source>
</evidence>
<dbReference type="InterPro" id="IPR000014">
    <property type="entry name" value="PAS"/>
</dbReference>
<dbReference type="GO" id="GO:0000155">
    <property type="term" value="F:phosphorelay sensor kinase activity"/>
    <property type="evidence" value="ECO:0007669"/>
    <property type="project" value="InterPro"/>
</dbReference>
<dbReference type="InterPro" id="IPR005467">
    <property type="entry name" value="His_kinase_dom"/>
</dbReference>
<feature type="domain" description="PAS" evidence="12">
    <location>
        <begin position="245"/>
        <end position="291"/>
    </location>
</feature>
<dbReference type="RefSeq" id="WP_006928498.1">
    <property type="nucleotide sequence ID" value="NZ_CM001402.1"/>
</dbReference>
<dbReference type="InterPro" id="IPR011006">
    <property type="entry name" value="CheY-like_superfamily"/>
</dbReference>
<dbReference type="InterPro" id="IPR036097">
    <property type="entry name" value="HisK_dim/P_sf"/>
</dbReference>
<evidence type="ECO:0000256" key="2">
    <source>
        <dbReference type="ARBA" id="ARBA00012438"/>
    </source>
</evidence>
<dbReference type="Pfam" id="PF13426">
    <property type="entry name" value="PAS_9"/>
    <property type="match status" value="1"/>
</dbReference>
<evidence type="ECO:0000313" key="14">
    <source>
        <dbReference type="EMBL" id="APF17250.1"/>
    </source>
</evidence>
<dbReference type="PANTHER" id="PTHR43065:SF42">
    <property type="entry name" value="TWO-COMPONENT SENSOR PPRA"/>
    <property type="match status" value="1"/>
</dbReference>
<reference evidence="14 17" key="2">
    <citation type="submission" date="2016-11" db="EMBL/GenBank/DDBJ databases">
        <title>Genomic analysis of Caldithrix abyssi and proposal of a novel bacterial phylum Caldithrichaeota.</title>
        <authorList>
            <person name="Kublanov I."/>
            <person name="Sigalova O."/>
            <person name="Gavrilov S."/>
            <person name="Lebedinsky A."/>
            <person name="Ivanova N."/>
            <person name="Daum C."/>
            <person name="Reddy T."/>
            <person name="Klenk H.P."/>
            <person name="Goker M."/>
            <person name="Reva O."/>
            <person name="Miroshnichenko M."/>
            <person name="Kyprides N."/>
            <person name="Woyke T."/>
            <person name="Gelfand M."/>
        </authorList>
    </citation>
    <scope>NUCLEOTIDE SEQUENCE [LARGE SCALE GENOMIC DNA]</scope>
    <source>
        <strain evidence="14 17">LF13</strain>
    </source>
</reference>
<name>H1XSG8_CALAY</name>
<dbReference type="EMBL" id="CP018099">
    <property type="protein sequence ID" value="APF17250.1"/>
    <property type="molecule type" value="Genomic_DNA"/>
</dbReference>
<dbReference type="InParanoid" id="H1XSG8"/>
<evidence type="ECO:0000256" key="7">
    <source>
        <dbReference type="ARBA" id="ARBA00022840"/>
    </source>
</evidence>
<accession>H1XSG8</accession>
<dbReference type="InterPro" id="IPR000700">
    <property type="entry name" value="PAS-assoc_C"/>
</dbReference>
<dbReference type="NCBIfam" id="TIGR00229">
    <property type="entry name" value="sensory_box"/>
    <property type="match status" value="2"/>
</dbReference>
<dbReference type="SUPFAM" id="SSF55874">
    <property type="entry name" value="ATPase domain of HSP90 chaperone/DNA topoisomerase II/histidine kinase"/>
    <property type="match status" value="1"/>
</dbReference>
<protein>
    <recommendedName>
        <fullName evidence="2">histidine kinase</fullName>
        <ecNumber evidence="2">2.7.13.3</ecNumber>
    </recommendedName>
</protein>
<evidence type="ECO:0000313" key="17">
    <source>
        <dbReference type="Proteomes" id="UP000183868"/>
    </source>
</evidence>
<dbReference type="PROSITE" id="PS50112">
    <property type="entry name" value="PAS"/>
    <property type="match status" value="2"/>
</dbReference>
<dbReference type="Pfam" id="PF00512">
    <property type="entry name" value="HisKA"/>
    <property type="match status" value="1"/>
</dbReference>
<evidence type="ECO:0000256" key="9">
    <source>
        <dbReference type="PROSITE-ProRule" id="PRU00169"/>
    </source>
</evidence>
<dbReference type="SMART" id="SM00388">
    <property type="entry name" value="HisKA"/>
    <property type="match status" value="1"/>
</dbReference>
<proteinExistence type="predicted"/>
<dbReference type="SUPFAM" id="SSF52172">
    <property type="entry name" value="CheY-like"/>
    <property type="match status" value="2"/>
</dbReference>
<dbReference type="Gene3D" id="3.40.50.2300">
    <property type="match status" value="2"/>
</dbReference>
<dbReference type="HOGENOM" id="CLU_000445_114_51_0"/>
<dbReference type="Pfam" id="PF00989">
    <property type="entry name" value="PAS"/>
    <property type="match status" value="1"/>
</dbReference>
<dbReference type="Proteomes" id="UP000004671">
    <property type="component" value="Chromosome"/>
</dbReference>
<feature type="domain" description="PAC" evidence="13">
    <location>
        <begin position="316"/>
        <end position="370"/>
    </location>
</feature>
<dbReference type="InterPro" id="IPR035965">
    <property type="entry name" value="PAS-like_dom_sf"/>
</dbReference>
<comment type="catalytic activity">
    <reaction evidence="1">
        <text>ATP + protein L-histidine = ADP + protein N-phospho-L-histidine.</text>
        <dbReference type="EC" id="2.7.13.3"/>
    </reaction>
</comment>
<dbReference type="Gene3D" id="3.30.450.20">
    <property type="entry name" value="PAS domain"/>
    <property type="match status" value="2"/>
</dbReference>
<dbReference type="Proteomes" id="UP000183868">
    <property type="component" value="Chromosome"/>
</dbReference>
<dbReference type="KEGG" id="caby:Cabys_499"/>
<dbReference type="SMART" id="SM00387">
    <property type="entry name" value="HATPase_c"/>
    <property type="match status" value="1"/>
</dbReference>
<dbReference type="OrthoDB" id="9815750at2"/>
<keyword evidence="8" id="KW-0902">Two-component regulatory system</keyword>
<evidence type="ECO:0000259" key="12">
    <source>
        <dbReference type="PROSITE" id="PS50112"/>
    </source>
</evidence>
<reference evidence="15 16" key="1">
    <citation type="submission" date="2011-09" db="EMBL/GenBank/DDBJ databases">
        <title>The permanent draft genome of Caldithrix abyssi DSM 13497.</title>
        <authorList>
            <consortium name="US DOE Joint Genome Institute (JGI-PGF)"/>
            <person name="Lucas S."/>
            <person name="Han J."/>
            <person name="Lapidus A."/>
            <person name="Bruce D."/>
            <person name="Goodwin L."/>
            <person name="Pitluck S."/>
            <person name="Peters L."/>
            <person name="Kyrpides N."/>
            <person name="Mavromatis K."/>
            <person name="Ivanova N."/>
            <person name="Mikhailova N."/>
            <person name="Chertkov O."/>
            <person name="Detter J.C."/>
            <person name="Tapia R."/>
            <person name="Han C."/>
            <person name="Land M."/>
            <person name="Hauser L."/>
            <person name="Markowitz V."/>
            <person name="Cheng J.-F."/>
            <person name="Hugenholtz P."/>
            <person name="Woyke T."/>
            <person name="Wu D."/>
            <person name="Spring S."/>
            <person name="Brambilla E."/>
            <person name="Klenk H.-P."/>
            <person name="Eisen J.A."/>
        </authorList>
    </citation>
    <scope>NUCLEOTIDE SEQUENCE [LARGE SCALE GENOMIC DNA]</scope>
    <source>
        <strain evidence="15 16">DSM 13497</strain>
    </source>
</reference>
<dbReference type="eggNOG" id="COG4191">
    <property type="taxonomic scope" value="Bacteria"/>
</dbReference>
<dbReference type="InterPro" id="IPR003594">
    <property type="entry name" value="HATPase_dom"/>
</dbReference>
<dbReference type="InterPro" id="IPR003661">
    <property type="entry name" value="HisK_dim/P_dom"/>
</dbReference>
<dbReference type="PROSITE" id="PS50109">
    <property type="entry name" value="HIS_KIN"/>
    <property type="match status" value="1"/>
</dbReference>
<dbReference type="PRINTS" id="PR00344">
    <property type="entry name" value="BCTRLSENSOR"/>
</dbReference>
<dbReference type="CDD" id="cd00082">
    <property type="entry name" value="HisKA"/>
    <property type="match status" value="1"/>
</dbReference>
<evidence type="ECO:0000256" key="6">
    <source>
        <dbReference type="ARBA" id="ARBA00022777"/>
    </source>
</evidence>
<dbReference type="Gene3D" id="1.10.287.130">
    <property type="match status" value="1"/>
</dbReference>
<dbReference type="InterPro" id="IPR001610">
    <property type="entry name" value="PAC"/>
</dbReference>